<protein>
    <submittedName>
        <fullName evidence="2">DUF6252 family protein</fullName>
    </submittedName>
</protein>
<proteinExistence type="predicted"/>
<dbReference type="AlphaFoldDB" id="A0A9X3C736"/>
<reference evidence="2" key="1">
    <citation type="submission" date="2022-10" db="EMBL/GenBank/DDBJ databases">
        <title>Two novel species of Flavobacterium.</title>
        <authorList>
            <person name="Liu Q."/>
            <person name="Xin Y.-H."/>
        </authorList>
    </citation>
    <scope>NUCLEOTIDE SEQUENCE</scope>
    <source>
        <strain evidence="2">LS1R49</strain>
    </source>
</reference>
<evidence type="ECO:0000313" key="2">
    <source>
        <dbReference type="EMBL" id="MCV9930597.1"/>
    </source>
</evidence>
<dbReference type="EMBL" id="JAOZEW010000042">
    <property type="protein sequence ID" value="MCV9930597.1"/>
    <property type="molecule type" value="Genomic_DNA"/>
</dbReference>
<dbReference type="PROSITE" id="PS51257">
    <property type="entry name" value="PROKAR_LIPOPROTEIN"/>
    <property type="match status" value="1"/>
</dbReference>
<accession>A0A9X3C736</accession>
<keyword evidence="1" id="KW-0732">Signal</keyword>
<keyword evidence="3" id="KW-1185">Reference proteome</keyword>
<feature type="chain" id="PRO_5040752350" evidence="1">
    <location>
        <begin position="22"/>
        <end position="162"/>
    </location>
</feature>
<dbReference type="RefSeq" id="WP_264208662.1">
    <property type="nucleotide sequence ID" value="NZ_JAOZEW010000042.1"/>
</dbReference>
<organism evidence="2 3">
    <name type="scientific">Flavobacterium shii</name>
    <dbReference type="NCBI Taxonomy" id="2987687"/>
    <lineage>
        <taxon>Bacteria</taxon>
        <taxon>Pseudomonadati</taxon>
        <taxon>Bacteroidota</taxon>
        <taxon>Flavobacteriia</taxon>
        <taxon>Flavobacteriales</taxon>
        <taxon>Flavobacteriaceae</taxon>
        <taxon>Flavobacterium</taxon>
    </lineage>
</organism>
<dbReference type="Pfam" id="PF19765">
    <property type="entry name" value="DUF6252"/>
    <property type="match status" value="1"/>
</dbReference>
<evidence type="ECO:0000256" key="1">
    <source>
        <dbReference type="SAM" id="SignalP"/>
    </source>
</evidence>
<sequence length="162" mass="17869">MIKRFFLLPLLLLLFSCDKEGVVSNNPAFQSLKNEVFWRAANYSASIDSVGKLTIIGSLNYDKVILQTASVNVKTYTLGIDDVSTATYVNTLPKQETIYKTGTQIGNGQIIITEYNKVAHTVSGTFAFVAPNNVDVFAVDKSIRFKEGVFYKVPITLVNSSN</sequence>
<dbReference type="Proteomes" id="UP001151079">
    <property type="component" value="Unassembled WGS sequence"/>
</dbReference>
<feature type="signal peptide" evidence="1">
    <location>
        <begin position="1"/>
        <end position="21"/>
    </location>
</feature>
<name>A0A9X3C736_9FLAO</name>
<comment type="caution">
    <text evidence="2">The sequence shown here is derived from an EMBL/GenBank/DDBJ whole genome shotgun (WGS) entry which is preliminary data.</text>
</comment>
<dbReference type="InterPro" id="IPR046219">
    <property type="entry name" value="DUF6252"/>
</dbReference>
<evidence type="ECO:0000313" key="3">
    <source>
        <dbReference type="Proteomes" id="UP001151079"/>
    </source>
</evidence>
<gene>
    <name evidence="2" type="ORF">OIU83_23255</name>
</gene>